<evidence type="ECO:0000256" key="4">
    <source>
        <dbReference type="ARBA" id="ARBA00023295"/>
    </source>
</evidence>
<dbReference type="InterPro" id="IPR001701">
    <property type="entry name" value="Glyco_hydro_9"/>
</dbReference>
<protein>
    <submittedName>
        <fullName evidence="9">Hydrolase</fullName>
    </submittedName>
</protein>
<evidence type="ECO:0000256" key="1">
    <source>
        <dbReference type="ARBA" id="ARBA00007072"/>
    </source>
</evidence>
<evidence type="ECO:0000256" key="2">
    <source>
        <dbReference type="ARBA" id="ARBA00022801"/>
    </source>
</evidence>
<evidence type="ECO:0000259" key="7">
    <source>
        <dbReference type="Pfam" id="PF00759"/>
    </source>
</evidence>
<dbReference type="Proteomes" id="UP000653674">
    <property type="component" value="Unassembled WGS sequence"/>
</dbReference>
<dbReference type="Gene3D" id="1.50.10.10">
    <property type="match status" value="1"/>
</dbReference>
<name>A0A8J3LI30_9ACTN</name>
<dbReference type="Gene3D" id="2.60.40.10">
    <property type="entry name" value="Immunoglobulins"/>
    <property type="match status" value="1"/>
</dbReference>
<keyword evidence="10" id="KW-1185">Reference proteome</keyword>
<dbReference type="InterPro" id="IPR004197">
    <property type="entry name" value="Cellulase_Ig-like"/>
</dbReference>
<reference evidence="9" key="1">
    <citation type="submission" date="2021-01" db="EMBL/GenBank/DDBJ databases">
        <title>Whole genome shotgun sequence of Planosporangium flavigriseum NBRC 105377.</title>
        <authorList>
            <person name="Komaki H."/>
            <person name="Tamura T."/>
        </authorList>
    </citation>
    <scope>NUCLEOTIDE SEQUENCE</scope>
    <source>
        <strain evidence="9">NBRC 105377</strain>
    </source>
</reference>
<dbReference type="GO" id="GO:0000272">
    <property type="term" value="P:polysaccharide catabolic process"/>
    <property type="evidence" value="ECO:0007669"/>
    <property type="project" value="UniProtKB-KW"/>
</dbReference>
<dbReference type="SUPFAM" id="SSF81296">
    <property type="entry name" value="E set domains"/>
    <property type="match status" value="1"/>
</dbReference>
<dbReference type="Pfam" id="PF02927">
    <property type="entry name" value="CelD_N"/>
    <property type="match status" value="1"/>
</dbReference>
<evidence type="ECO:0000313" key="10">
    <source>
        <dbReference type="Proteomes" id="UP000653674"/>
    </source>
</evidence>
<evidence type="ECO:0000256" key="6">
    <source>
        <dbReference type="SAM" id="SignalP"/>
    </source>
</evidence>
<evidence type="ECO:0000256" key="3">
    <source>
        <dbReference type="ARBA" id="ARBA00023277"/>
    </source>
</evidence>
<dbReference type="AlphaFoldDB" id="A0A8J3LI30"/>
<dbReference type="InterPro" id="IPR012341">
    <property type="entry name" value="6hp_glycosidase-like_sf"/>
</dbReference>
<gene>
    <name evidence="9" type="ORF">Pfl04_20920</name>
</gene>
<dbReference type="RefSeq" id="WP_239075431.1">
    <property type="nucleotide sequence ID" value="NZ_BAAAQJ010000008.1"/>
</dbReference>
<keyword evidence="3" id="KW-0119">Carbohydrate metabolism</keyword>
<keyword evidence="5" id="KW-0624">Polysaccharide degradation</keyword>
<evidence type="ECO:0000259" key="8">
    <source>
        <dbReference type="Pfam" id="PF02927"/>
    </source>
</evidence>
<dbReference type="Pfam" id="PF00759">
    <property type="entry name" value="Glyco_hydro_9"/>
    <property type="match status" value="1"/>
</dbReference>
<feature type="chain" id="PRO_5035211732" evidence="6">
    <location>
        <begin position="36"/>
        <end position="747"/>
    </location>
</feature>
<feature type="domain" description="Glycoside hydrolase family 9" evidence="7">
    <location>
        <begin position="137"/>
        <end position="631"/>
    </location>
</feature>
<keyword evidence="6" id="KW-0732">Signal</keyword>
<dbReference type="SUPFAM" id="SSF48208">
    <property type="entry name" value="Six-hairpin glycosidases"/>
    <property type="match status" value="1"/>
</dbReference>
<comment type="caution">
    <text evidence="9">The sequence shown here is derived from an EMBL/GenBank/DDBJ whole genome shotgun (WGS) entry which is preliminary data.</text>
</comment>
<comment type="similarity">
    <text evidence="1">Belongs to the glycosyl hydrolase 9 (cellulase E) family.</text>
</comment>
<dbReference type="CDD" id="cd02850">
    <property type="entry name" value="E_set_Cellulase_N"/>
    <property type="match status" value="1"/>
</dbReference>
<dbReference type="InterPro" id="IPR008928">
    <property type="entry name" value="6-hairpin_glycosidase_sf"/>
</dbReference>
<dbReference type="InterPro" id="IPR013783">
    <property type="entry name" value="Ig-like_fold"/>
</dbReference>
<sequence>MTSVWRIGGVRGASALAAAGALAAAFAVAVLPADAAVSGVVRVDQVGYLAGESKQAYLMASAPASGAQFTVLDSAGTAVLSGAVGATSRGSWNTAYPAVHPISFDGLTRPGTYRIQVSGGASATSPRFKILDPAGLYGQLVADGVTFFQTQRDGRRVIPGALGRRPAHRGDAEAGVYRTPRFKSEDVIADDDLTKIGGPVDVEGGWYDAGDYLKFTHSTAYATAVLYAAERALGSVAPSTLGAEADFGADWLNKAWDESSRTLYLQVGIGAGNAAGTFTGDHDLWRLPQDDDANTSGADRYATAHRPVFQAAEPGAKISPNLAGRVSAAFALAAQVNAERDKAKAAAAFRAATSVYAQAAIADPPSPLVTALPNDFYPERTWHDDMEFGAAEIALAAQKLDMDASAYLADAARFARGYLDGATGDTFNLYDTSALAHADLLEALHIGGSPPGLAVTGTALLADLKRQLAAGAARAASDVFRAGGDDTASDVASHTFGLLTTEALYRRISGDTSFAAVATQQRNWLLGANAWGTSFMIGEGATFPRCPHHQIFNLRTGTTGRAPVLTGAVVNGPTDLRQFSGSLGEHQTGMVRCQSTGNPFSSFTGHGSRYVDDVRSWQTSEPAIDMTGSAVIGAALQQAATKVANGGGEDTVTLSASTVSVAPDGSASLAVTAATKGPGGPLVTLAVTGMPEGVAVGLTPVVVLAGNSAKMSLSALPTAAPGTYTLTVTATSVGQQARTAALKLIVG</sequence>
<feature type="domain" description="Cellulase Ig-like" evidence="8">
    <location>
        <begin position="39"/>
        <end position="119"/>
    </location>
</feature>
<proteinExistence type="inferred from homology"/>
<evidence type="ECO:0000256" key="5">
    <source>
        <dbReference type="ARBA" id="ARBA00023326"/>
    </source>
</evidence>
<dbReference type="InterPro" id="IPR014756">
    <property type="entry name" value="Ig_E-set"/>
</dbReference>
<accession>A0A8J3LI30</accession>
<keyword evidence="2 9" id="KW-0378">Hydrolase</keyword>
<feature type="signal peptide" evidence="6">
    <location>
        <begin position="1"/>
        <end position="35"/>
    </location>
</feature>
<dbReference type="PANTHER" id="PTHR22298">
    <property type="entry name" value="ENDO-1,4-BETA-GLUCANASE"/>
    <property type="match status" value="1"/>
</dbReference>
<dbReference type="EMBL" id="BONU01000011">
    <property type="protein sequence ID" value="GIG73688.1"/>
    <property type="molecule type" value="Genomic_DNA"/>
</dbReference>
<keyword evidence="4" id="KW-0326">Glycosidase</keyword>
<organism evidence="9 10">
    <name type="scientific">Planosporangium flavigriseum</name>
    <dbReference type="NCBI Taxonomy" id="373681"/>
    <lineage>
        <taxon>Bacteria</taxon>
        <taxon>Bacillati</taxon>
        <taxon>Actinomycetota</taxon>
        <taxon>Actinomycetes</taxon>
        <taxon>Micromonosporales</taxon>
        <taxon>Micromonosporaceae</taxon>
        <taxon>Planosporangium</taxon>
    </lineage>
</organism>
<evidence type="ECO:0000313" key="9">
    <source>
        <dbReference type="EMBL" id="GIG73688.1"/>
    </source>
</evidence>
<dbReference type="GO" id="GO:0008810">
    <property type="term" value="F:cellulase activity"/>
    <property type="evidence" value="ECO:0007669"/>
    <property type="project" value="InterPro"/>
</dbReference>